<feature type="compositionally biased region" description="Basic residues" evidence="9">
    <location>
        <begin position="451"/>
        <end position="467"/>
    </location>
</feature>
<comment type="subcellular location">
    <subcellularLocation>
        <location evidence="1">Nucleus</location>
    </subcellularLocation>
</comment>
<feature type="region of interest" description="Disordered" evidence="9">
    <location>
        <begin position="405"/>
        <end position="589"/>
    </location>
</feature>
<dbReference type="PROSITE" id="PS00434">
    <property type="entry name" value="HSF_DOMAIN"/>
    <property type="match status" value="1"/>
</dbReference>
<reference evidence="11" key="1">
    <citation type="submission" date="2018-04" db="EMBL/GenBank/DDBJ databases">
        <title>Whole genome sequencing of Hypsizygus marmoreus.</title>
        <authorList>
            <person name="Choi I.-G."/>
            <person name="Min B."/>
            <person name="Kim J.-G."/>
            <person name="Kim S."/>
            <person name="Oh Y.-L."/>
            <person name="Kong W.-S."/>
            <person name="Park H."/>
            <person name="Jeong J."/>
            <person name="Song E.-S."/>
        </authorList>
    </citation>
    <scope>NUCLEOTIDE SEQUENCE [LARGE SCALE GENOMIC DNA]</scope>
    <source>
        <strain evidence="11">51987-8</strain>
    </source>
</reference>
<dbReference type="OrthoDB" id="60033at2759"/>
<dbReference type="SUPFAM" id="SSF46785">
    <property type="entry name" value="Winged helix' DNA-binding domain"/>
    <property type="match status" value="1"/>
</dbReference>
<dbReference type="GO" id="GO:0005634">
    <property type="term" value="C:nucleus"/>
    <property type="evidence" value="ECO:0007669"/>
    <property type="project" value="UniProtKB-SubCell"/>
</dbReference>
<dbReference type="STRING" id="39966.A0A369JI68"/>
<evidence type="ECO:0000256" key="1">
    <source>
        <dbReference type="ARBA" id="ARBA00004123"/>
    </source>
</evidence>
<feature type="compositionally biased region" description="Gly residues" evidence="9">
    <location>
        <begin position="613"/>
        <end position="623"/>
    </location>
</feature>
<dbReference type="Pfam" id="PF00447">
    <property type="entry name" value="HSF_DNA-bind"/>
    <property type="match status" value="1"/>
</dbReference>
<feature type="compositionally biased region" description="Basic and acidic residues" evidence="9">
    <location>
        <begin position="108"/>
        <end position="118"/>
    </location>
</feature>
<keyword evidence="11" id="KW-0346">Stress response</keyword>
<feature type="compositionally biased region" description="Low complexity" evidence="9">
    <location>
        <begin position="543"/>
        <end position="575"/>
    </location>
</feature>
<dbReference type="EMBL" id="LUEZ02000101">
    <property type="protein sequence ID" value="RDB18526.1"/>
    <property type="molecule type" value="Genomic_DNA"/>
</dbReference>
<feature type="compositionally biased region" description="Polar residues" evidence="9">
    <location>
        <begin position="1"/>
        <end position="18"/>
    </location>
</feature>
<dbReference type="PANTHER" id="PTHR10015:SF427">
    <property type="entry name" value="HEAT SHOCK FACTOR PROTEIN"/>
    <property type="match status" value="1"/>
</dbReference>
<dbReference type="AlphaFoldDB" id="A0A369JI68"/>
<dbReference type="InterPro" id="IPR036388">
    <property type="entry name" value="WH-like_DNA-bd_sf"/>
</dbReference>
<dbReference type="Gene3D" id="1.10.10.10">
    <property type="entry name" value="Winged helix-like DNA-binding domain superfamily/Winged helix DNA-binding domain"/>
    <property type="match status" value="1"/>
</dbReference>
<evidence type="ECO:0000313" key="11">
    <source>
        <dbReference type="EMBL" id="RDB18526.1"/>
    </source>
</evidence>
<feature type="compositionally biased region" description="Low complexity" evidence="9">
    <location>
        <begin position="123"/>
        <end position="133"/>
    </location>
</feature>
<keyword evidence="3" id="KW-0805">Transcription regulation</keyword>
<dbReference type="InterPro" id="IPR036390">
    <property type="entry name" value="WH_DNA-bd_sf"/>
</dbReference>
<feature type="region of interest" description="Disordered" evidence="9">
    <location>
        <begin position="25"/>
        <end position="150"/>
    </location>
</feature>
<feature type="region of interest" description="Disordered" evidence="9">
    <location>
        <begin position="613"/>
        <end position="670"/>
    </location>
</feature>
<feature type="compositionally biased region" description="Low complexity" evidence="9">
    <location>
        <begin position="71"/>
        <end position="82"/>
    </location>
</feature>
<comment type="caution">
    <text evidence="11">The sequence shown here is derived from an EMBL/GenBank/DDBJ whole genome shotgun (WGS) entry which is preliminary data.</text>
</comment>
<name>A0A369JI68_HYPMA</name>
<comment type="similarity">
    <text evidence="2 8">Belongs to the HSF family.</text>
</comment>
<accession>A0A369JI68</accession>
<proteinExistence type="inferred from homology"/>
<evidence type="ECO:0000256" key="8">
    <source>
        <dbReference type="RuleBase" id="RU004020"/>
    </source>
</evidence>
<dbReference type="GO" id="GO:0003700">
    <property type="term" value="F:DNA-binding transcription factor activity"/>
    <property type="evidence" value="ECO:0007669"/>
    <property type="project" value="InterPro"/>
</dbReference>
<dbReference type="FunFam" id="1.10.10.10:FF:000027">
    <property type="entry name" value="Heat shock transcription factor 1"/>
    <property type="match status" value="1"/>
</dbReference>
<keyword evidence="5" id="KW-0804">Transcription</keyword>
<evidence type="ECO:0000256" key="5">
    <source>
        <dbReference type="ARBA" id="ARBA00023163"/>
    </source>
</evidence>
<evidence type="ECO:0000256" key="2">
    <source>
        <dbReference type="ARBA" id="ARBA00006403"/>
    </source>
</evidence>
<feature type="compositionally biased region" description="Polar residues" evidence="9">
    <location>
        <begin position="477"/>
        <end position="487"/>
    </location>
</feature>
<feature type="compositionally biased region" description="Polar residues" evidence="9">
    <location>
        <begin position="50"/>
        <end position="60"/>
    </location>
</feature>
<feature type="domain" description="HSF-type DNA-binding" evidence="10">
    <location>
        <begin position="267"/>
        <end position="291"/>
    </location>
</feature>
<dbReference type="InParanoid" id="A0A369JI68"/>
<dbReference type="PRINTS" id="PR00056">
    <property type="entry name" value="HSFDOMAIN"/>
</dbReference>
<dbReference type="Proteomes" id="UP000076154">
    <property type="component" value="Unassembled WGS sequence"/>
</dbReference>
<feature type="compositionally biased region" description="Polar residues" evidence="9">
    <location>
        <begin position="430"/>
        <end position="446"/>
    </location>
</feature>
<keyword evidence="4" id="KW-0238">DNA-binding</keyword>
<evidence type="ECO:0000256" key="4">
    <source>
        <dbReference type="ARBA" id="ARBA00023125"/>
    </source>
</evidence>
<evidence type="ECO:0000256" key="7">
    <source>
        <dbReference type="ARBA" id="ARBA00062171"/>
    </source>
</evidence>
<dbReference type="GO" id="GO:0043565">
    <property type="term" value="F:sequence-specific DNA binding"/>
    <property type="evidence" value="ECO:0007669"/>
    <property type="project" value="InterPro"/>
</dbReference>
<dbReference type="InterPro" id="IPR000232">
    <property type="entry name" value="HSF_DNA-bd"/>
</dbReference>
<dbReference type="SMART" id="SM00415">
    <property type="entry name" value="HSF"/>
    <property type="match status" value="1"/>
</dbReference>
<feature type="compositionally biased region" description="Gly residues" evidence="9">
    <location>
        <begin position="635"/>
        <end position="648"/>
    </location>
</feature>
<keyword evidence="6" id="KW-0539">Nucleus</keyword>
<evidence type="ECO:0000313" key="12">
    <source>
        <dbReference type="Proteomes" id="UP000076154"/>
    </source>
</evidence>
<keyword evidence="12" id="KW-1185">Reference proteome</keyword>
<evidence type="ECO:0000256" key="9">
    <source>
        <dbReference type="SAM" id="MobiDB-lite"/>
    </source>
</evidence>
<dbReference type="PANTHER" id="PTHR10015">
    <property type="entry name" value="HEAT SHOCK TRANSCRIPTION FACTOR"/>
    <property type="match status" value="1"/>
</dbReference>
<feature type="region of interest" description="Disordered" evidence="9">
    <location>
        <begin position="1"/>
        <end position="20"/>
    </location>
</feature>
<feature type="compositionally biased region" description="Polar residues" evidence="9">
    <location>
        <begin position="406"/>
        <end position="423"/>
    </location>
</feature>
<feature type="region of interest" description="Disordered" evidence="9">
    <location>
        <begin position="170"/>
        <end position="202"/>
    </location>
</feature>
<evidence type="ECO:0000256" key="6">
    <source>
        <dbReference type="ARBA" id="ARBA00023242"/>
    </source>
</evidence>
<sequence>MSHLDNSNYPITNDYTPRQQWPHQQLMPQQPDYPPFMASDQHHLGRGGSLSLNISSLTVTSPANPSPINPSPGASSALSPSTPISPSANPFNPHHIQPPFAFDTSPQHYEHEHYDNRRTPGPSRASSVTSSSSQLPRKRSFTSNPPSATLVEESMYDEARDAAMELASQPYDDIPAGYGGSPVDGSGSNSGGEDASTQSVGAGQMQGMGMGMGGSMNILGKPMATNNFVTKLYQMISDPKSAHYIAWTELGTSFVVSNVGEFSRSILGSHFKHNNFSSFVRQLNMYGFHKINRTPRAQRTSTDAQTWEFSHHKFLRGRPDLLDEIKRKALEPDPAVKHRVELPGEVAAQLGAMREENRRVWDQLTLERNKSEKLVGVVKRLWDIVGSRFPVPPFPQDLLDGDSPNIYVTSATSPNTNGTTSSRFPPPLNMNMSNQMHSPSDSPTTSEFHHHQQHPHHVQHHPHHMQQHQHQQQPQPLSRQHSYQHMSSYLRGADTSPPSPGGSVSMDVFDDERVGGGAGGAGSGNSNKRQRMSTDDHDGGSGISINISSSANHNHTGDMSSLSSPGTSTVSNSNTLGGPGTSKRLNRARSDSAPLGYGFGWGGAAPGVVGGGGRPRSGSGLAGRGVLNIGSMTRGVGGGGPGQGGAGSVGPPPLPPMVSMGSVPSNAPNR</sequence>
<evidence type="ECO:0000259" key="10">
    <source>
        <dbReference type="PROSITE" id="PS00434"/>
    </source>
</evidence>
<protein>
    <submittedName>
        <fullName evidence="11">Heat shock factor protein</fullName>
    </submittedName>
</protein>
<organism evidence="11 12">
    <name type="scientific">Hypsizygus marmoreus</name>
    <name type="common">White beech mushroom</name>
    <name type="synonym">Agaricus marmoreus</name>
    <dbReference type="NCBI Taxonomy" id="39966"/>
    <lineage>
        <taxon>Eukaryota</taxon>
        <taxon>Fungi</taxon>
        <taxon>Dikarya</taxon>
        <taxon>Basidiomycota</taxon>
        <taxon>Agaricomycotina</taxon>
        <taxon>Agaricomycetes</taxon>
        <taxon>Agaricomycetidae</taxon>
        <taxon>Agaricales</taxon>
        <taxon>Tricholomatineae</taxon>
        <taxon>Lyophyllaceae</taxon>
        <taxon>Hypsizygus</taxon>
    </lineage>
</organism>
<evidence type="ECO:0000256" key="3">
    <source>
        <dbReference type="ARBA" id="ARBA00023015"/>
    </source>
</evidence>
<comment type="subunit">
    <text evidence="7">Homotrimer. Homotrimerization increases the affinity of HSF1 to DNA. Interacts with transcriptional coregulator SSA1 on chromatin.</text>
</comment>
<gene>
    <name evidence="11" type="primary">Hsf</name>
    <name evidence="11" type="ORF">Hypma_000238</name>
</gene>